<comment type="caution">
    <text evidence="2">The sequence shown here is derived from an EMBL/GenBank/DDBJ whole genome shotgun (WGS) entry which is preliminary data.</text>
</comment>
<dbReference type="Proteomes" id="UP001492380">
    <property type="component" value="Unassembled WGS sequence"/>
</dbReference>
<protein>
    <submittedName>
        <fullName evidence="2">Uncharacterized protein</fullName>
    </submittedName>
</protein>
<proteinExistence type="predicted"/>
<evidence type="ECO:0000313" key="3">
    <source>
        <dbReference type="Proteomes" id="UP001492380"/>
    </source>
</evidence>
<keyword evidence="3" id="KW-1185">Reference proteome</keyword>
<feature type="compositionally biased region" description="Basic and acidic residues" evidence="1">
    <location>
        <begin position="1"/>
        <end position="14"/>
    </location>
</feature>
<dbReference type="EMBL" id="JBBWRZ010000009">
    <property type="protein sequence ID" value="KAK8229047.1"/>
    <property type="molecule type" value="Genomic_DNA"/>
</dbReference>
<accession>A0ABR1YGU4</accession>
<evidence type="ECO:0000313" key="2">
    <source>
        <dbReference type="EMBL" id="KAK8229047.1"/>
    </source>
</evidence>
<name>A0ABR1YGU4_9PEZI</name>
<organism evidence="2 3">
    <name type="scientific">Phyllosticta capitalensis</name>
    <dbReference type="NCBI Taxonomy" id="121624"/>
    <lineage>
        <taxon>Eukaryota</taxon>
        <taxon>Fungi</taxon>
        <taxon>Dikarya</taxon>
        <taxon>Ascomycota</taxon>
        <taxon>Pezizomycotina</taxon>
        <taxon>Dothideomycetes</taxon>
        <taxon>Dothideomycetes incertae sedis</taxon>
        <taxon>Botryosphaeriales</taxon>
        <taxon>Phyllostictaceae</taxon>
        <taxon>Phyllosticta</taxon>
    </lineage>
</organism>
<feature type="region of interest" description="Disordered" evidence="1">
    <location>
        <begin position="1"/>
        <end position="79"/>
    </location>
</feature>
<sequence>MATKREASPEETGRRSKRAKTTQKRKTEVDEDEESDYVPSDGELTNSADGETVTQGGVKTRNRRRRFANAAQDTPQDEVKMERDVTIAKRLARFQGTATPVVAAEDVGEVCFTLPSPPLTLPQTASANDDMSQKQTIATSPLQPASTKETKALRTKSNNIGMEVCLFGTYERTKPRQFVEQAQVADDIAPDAVCVCSSCTAQRKNAFDLAGNQADQRDFEVKHGRGHSLAGQGSRIMF</sequence>
<feature type="compositionally biased region" description="Polar residues" evidence="1">
    <location>
        <begin position="43"/>
        <end position="57"/>
    </location>
</feature>
<evidence type="ECO:0000256" key="1">
    <source>
        <dbReference type="SAM" id="MobiDB-lite"/>
    </source>
</evidence>
<feature type="compositionally biased region" description="Basic residues" evidence="1">
    <location>
        <begin position="15"/>
        <end position="24"/>
    </location>
</feature>
<reference evidence="2 3" key="1">
    <citation type="submission" date="2024-04" db="EMBL/GenBank/DDBJ databases">
        <title>Phyllosticta paracitricarpa is synonymous to the EU quarantine fungus P. citricarpa based on phylogenomic analyses.</title>
        <authorList>
            <consortium name="Lawrence Berkeley National Laboratory"/>
            <person name="Van Ingen-Buijs V.A."/>
            <person name="Van Westerhoven A.C."/>
            <person name="Haridas S."/>
            <person name="Skiadas P."/>
            <person name="Martin F."/>
            <person name="Groenewald J.Z."/>
            <person name="Crous P.W."/>
            <person name="Seidl M.F."/>
        </authorList>
    </citation>
    <scope>NUCLEOTIDE SEQUENCE [LARGE SCALE GENOMIC DNA]</scope>
    <source>
        <strain evidence="2 3">CBS 123374</strain>
    </source>
</reference>
<gene>
    <name evidence="2" type="ORF">HDK90DRAFT_468544</name>
</gene>